<dbReference type="InterPro" id="IPR018580">
    <property type="entry name" value="Uncharacterised_YfhO"/>
</dbReference>
<evidence type="ECO:0000313" key="2">
    <source>
        <dbReference type="EMBL" id="MBC5657663.1"/>
    </source>
</evidence>
<organism evidence="2 3">
    <name type="scientific">Clostridium segne</name>
    <dbReference type="NCBI Taxonomy" id="2763038"/>
    <lineage>
        <taxon>Bacteria</taxon>
        <taxon>Bacillati</taxon>
        <taxon>Bacillota</taxon>
        <taxon>Clostridia</taxon>
        <taxon>Eubacteriales</taxon>
        <taxon>Clostridiaceae</taxon>
        <taxon>Clostridium</taxon>
    </lineage>
</organism>
<reference evidence="2 3" key="1">
    <citation type="submission" date="2020-08" db="EMBL/GenBank/DDBJ databases">
        <title>Genome public.</title>
        <authorList>
            <person name="Liu C."/>
            <person name="Sun Q."/>
        </authorList>
    </citation>
    <scope>NUCLEOTIDE SEQUENCE [LARGE SCALE GENOMIC DNA]</scope>
    <source>
        <strain evidence="2 3">BX14</strain>
    </source>
</reference>
<protein>
    <submittedName>
        <fullName evidence="2">YfhO family protein</fullName>
    </submittedName>
</protein>
<feature type="transmembrane region" description="Helical" evidence="1">
    <location>
        <begin position="21"/>
        <end position="39"/>
    </location>
</feature>
<comment type="caution">
    <text evidence="2">The sequence shown here is derived from an EMBL/GenBank/DDBJ whole genome shotgun (WGS) entry which is preliminary data.</text>
</comment>
<feature type="transmembrane region" description="Helical" evidence="1">
    <location>
        <begin position="389"/>
        <end position="412"/>
    </location>
</feature>
<keyword evidence="3" id="KW-1185">Reference proteome</keyword>
<dbReference type="RefSeq" id="WP_118472834.1">
    <property type="nucleotide sequence ID" value="NZ_JACOOW010000013.1"/>
</dbReference>
<accession>A0AAW3X365</accession>
<evidence type="ECO:0000313" key="3">
    <source>
        <dbReference type="Proteomes" id="UP000653904"/>
    </source>
</evidence>
<feature type="transmembrane region" description="Helical" evidence="1">
    <location>
        <begin position="332"/>
        <end position="352"/>
    </location>
</feature>
<feature type="transmembrane region" description="Helical" evidence="1">
    <location>
        <begin position="235"/>
        <end position="256"/>
    </location>
</feature>
<keyword evidence="1" id="KW-0812">Transmembrane</keyword>
<keyword evidence="1" id="KW-1133">Transmembrane helix</keyword>
<sequence>MCTAYKERKKIDFNRYPELEAFIMCALIAGIIMIPAMILNHGYFALSNDFSAEEIPFGMLMNRAIKSGETWSWGIDLGGNLLESFGFYNIGSVFYWISLLFPAELYPRVIGWLFILKIAVAGYSSALWMKRYLHKKDAILIGAMLYAFSGAQCINIVFYHFQDVIALFPFMLAALDKMILDKKKGCFALACAVNLLCNPIFFWGTTCFTVLYYIFRFLLPNLREKGQIKNILTCFWEGILGCLISGVIVVPTFLSMMGNKRATAVLPISDWFLMTVKEWLIEVGAFFFPAESMDSYSAIVSNDWGSWGIYLPLFGLAFVLTYIFHEKNWLSSLIKCCFVMAVIPILNSVFIAFSPDRYGRWLFMFSLLLSLATAVVCEKADKYRDSLKYGLIISMGVILTFTIALCCLKRIHYDGIEIFRIHRFVLNIMSAVLGVVVLAAIIKNKRSECTKIYKGATIFFSVCLLGVSVFDYQNGALDNTGINFRIESNQYSKNVSTYLTEIPSLLKRNVLPYRYYFDEGIGYTYYNLSMTNELPSTNSFISTCHSSVFDFYRALGINRGNMSPAGPVGMQELLGARYIVTMKKLSNLKLIKHIKNANNQDFYIYANQAALPMGTLYDSYITKSEFNKVSAELRALVMLHTLVIEDQDVEKVEKQLKHAPEYIELAGEELLKRTIQNKNPNSNFETKKNTLNIRLEADKKEFAFYSIPYDRFWKVKVNGYDAEMYNCNGLIAIPVEKGENIIEFRYEYTPFKVGISLSAVGCVLFALYDRLQKNVKQKESSENNEK</sequence>
<dbReference type="PANTHER" id="PTHR38454">
    <property type="entry name" value="INTEGRAL MEMBRANE PROTEIN-RELATED"/>
    <property type="match status" value="1"/>
</dbReference>
<feature type="transmembrane region" description="Helical" evidence="1">
    <location>
        <begin position="453"/>
        <end position="470"/>
    </location>
</feature>
<proteinExistence type="predicted"/>
<evidence type="ECO:0000256" key="1">
    <source>
        <dbReference type="SAM" id="Phobius"/>
    </source>
</evidence>
<feature type="transmembrane region" description="Helical" evidence="1">
    <location>
        <begin position="187"/>
        <end position="215"/>
    </location>
</feature>
<feature type="transmembrane region" description="Helical" evidence="1">
    <location>
        <begin position="109"/>
        <end position="129"/>
    </location>
</feature>
<dbReference type="AlphaFoldDB" id="A0AAW3X365"/>
<keyword evidence="1" id="KW-0472">Membrane</keyword>
<feature type="transmembrane region" description="Helical" evidence="1">
    <location>
        <begin position="424"/>
        <end position="441"/>
    </location>
</feature>
<feature type="transmembrane region" description="Helical" evidence="1">
    <location>
        <begin position="138"/>
        <end position="158"/>
    </location>
</feature>
<dbReference type="PANTHER" id="PTHR38454:SF1">
    <property type="entry name" value="INTEGRAL MEMBRANE PROTEIN"/>
    <property type="match status" value="1"/>
</dbReference>
<gene>
    <name evidence="2" type="ORF">H8S19_11445</name>
</gene>
<name>A0AAW3X365_9CLOT</name>
<dbReference type="Pfam" id="PF09586">
    <property type="entry name" value="YfhO"/>
    <property type="match status" value="2"/>
</dbReference>
<dbReference type="Proteomes" id="UP000653904">
    <property type="component" value="Unassembled WGS sequence"/>
</dbReference>
<feature type="transmembrane region" description="Helical" evidence="1">
    <location>
        <begin position="307"/>
        <end position="325"/>
    </location>
</feature>
<feature type="transmembrane region" description="Helical" evidence="1">
    <location>
        <begin position="358"/>
        <end position="377"/>
    </location>
</feature>
<dbReference type="EMBL" id="JACOOW010000013">
    <property type="protein sequence ID" value="MBC5657663.1"/>
    <property type="molecule type" value="Genomic_DNA"/>
</dbReference>